<comment type="caution">
    <text evidence="2">The sequence shown here is derived from an EMBL/GenBank/DDBJ whole genome shotgun (WGS) entry which is preliminary data.</text>
</comment>
<evidence type="ECO:0000313" key="3">
    <source>
        <dbReference type="Proteomes" id="UP000321110"/>
    </source>
</evidence>
<proteinExistence type="predicted"/>
<protein>
    <submittedName>
        <fullName evidence="2">M48 family peptidase</fullName>
    </submittedName>
</protein>
<dbReference type="InterPro" id="IPR002725">
    <property type="entry name" value="YgjP-like_metallopeptidase"/>
</dbReference>
<dbReference type="PANTHER" id="PTHR30399">
    <property type="entry name" value="UNCHARACTERIZED PROTEIN YGJP"/>
    <property type="match status" value="1"/>
</dbReference>
<organism evidence="2 3">
    <name type="scientific">Aquipseudomonas alcaligenes</name>
    <name type="common">Pseudomonas alcaligenes</name>
    <dbReference type="NCBI Taxonomy" id="43263"/>
    <lineage>
        <taxon>Bacteria</taxon>
        <taxon>Pseudomonadati</taxon>
        <taxon>Pseudomonadota</taxon>
        <taxon>Gammaproteobacteria</taxon>
        <taxon>Pseudomonadales</taxon>
        <taxon>Pseudomonadaceae</taxon>
        <taxon>Aquipseudomonas</taxon>
    </lineage>
</organism>
<dbReference type="Proteomes" id="UP000321110">
    <property type="component" value="Unassembled WGS sequence"/>
</dbReference>
<evidence type="ECO:0000259" key="1">
    <source>
        <dbReference type="Pfam" id="PF01863"/>
    </source>
</evidence>
<accession>A0A5C7VZ00</accession>
<sequence length="242" mass="27922">MSIESRNITVSGLTVEVVRKPIKNLHLGVYPPQGRVRVAAPMAVDDEAVRLAVVGKLGWIKRQRAKFQAQPRQSERRMVSGESHYFLGQRYRLRVIEEGGTPRLTLRGKASMLLTVRPNSTPDKKQEVLNAFYRAELKKLVPELLDKWQPILGVTVSAWGIKRMKTKWGTCNIEARRIWLNLELAKKPVQCLEYILVHELTHLLERHHNERFTGLLDQHLPQWRALREELNGSVLAEFQADR</sequence>
<dbReference type="CDD" id="cd07344">
    <property type="entry name" value="M48_yhfN_like"/>
    <property type="match status" value="1"/>
</dbReference>
<dbReference type="AlphaFoldDB" id="A0A5C7VZ00"/>
<dbReference type="InterPro" id="IPR053136">
    <property type="entry name" value="UTP_pyrophosphatase-like"/>
</dbReference>
<feature type="domain" description="YgjP-like metallopeptidase" evidence="1">
    <location>
        <begin position="27"/>
        <end position="231"/>
    </location>
</feature>
<evidence type="ECO:0000313" key="2">
    <source>
        <dbReference type="EMBL" id="TXI30350.1"/>
    </source>
</evidence>
<dbReference type="PANTHER" id="PTHR30399:SF1">
    <property type="entry name" value="UTP PYROPHOSPHATASE"/>
    <property type="match status" value="1"/>
</dbReference>
<dbReference type="EMBL" id="SSFO01000227">
    <property type="protein sequence ID" value="TXI30350.1"/>
    <property type="molecule type" value="Genomic_DNA"/>
</dbReference>
<reference evidence="2 3" key="1">
    <citation type="submission" date="2018-09" db="EMBL/GenBank/DDBJ databases">
        <title>Metagenome Assembled Genomes from an Advanced Water Purification Facility.</title>
        <authorList>
            <person name="Stamps B.W."/>
            <person name="Spear J.R."/>
        </authorList>
    </citation>
    <scope>NUCLEOTIDE SEQUENCE [LARGE SCALE GENOMIC DNA]</scope>
    <source>
        <strain evidence="2">Bin_52_1</strain>
    </source>
</reference>
<dbReference type="Gene3D" id="3.30.2010.10">
    <property type="entry name" value="Metalloproteases ('zincins'), catalytic domain"/>
    <property type="match status" value="1"/>
</dbReference>
<gene>
    <name evidence="2" type="ORF">E6Q69_13530</name>
</gene>
<dbReference type="Pfam" id="PF01863">
    <property type="entry name" value="YgjP-like"/>
    <property type="match status" value="1"/>
</dbReference>
<name>A0A5C7VZ00_AQUAC</name>